<keyword evidence="3" id="KW-1185">Reference proteome</keyword>
<feature type="domain" description="Aminoglycoside phosphotransferase" evidence="1">
    <location>
        <begin position="114"/>
        <end position="230"/>
    </location>
</feature>
<dbReference type="RefSeq" id="WP_083091157.1">
    <property type="nucleotide sequence ID" value="NZ_LXWF01000011.1"/>
</dbReference>
<protein>
    <recommendedName>
        <fullName evidence="1">Aminoglycoside phosphotransferase domain-containing protein</fullName>
    </recommendedName>
</protein>
<organism evidence="2 3">
    <name type="scientific">Rothia nasimurium</name>
    <dbReference type="NCBI Taxonomy" id="85336"/>
    <lineage>
        <taxon>Bacteria</taxon>
        <taxon>Bacillati</taxon>
        <taxon>Actinomycetota</taxon>
        <taxon>Actinomycetes</taxon>
        <taxon>Micrococcales</taxon>
        <taxon>Micrococcaceae</taxon>
        <taxon>Rothia</taxon>
    </lineage>
</organism>
<proteinExistence type="predicted"/>
<sequence>MHRPQPQQHKLPPGIVQALTERAAPGERLLEIRQVGTSSVVALTEHVAIRIARDSDTARTLIKRQQLVDALPEFSFALPRSAGPAIEQDGIVAVPTIRLRGKPHPAGSGDPKVLGALLDEIQATPVEPFSHLLAERHTFCGGPQWLDVMASQVLPLFSLAAQKIAQQILDQLSSYESDISSVDFVLSHGDLAGSNMLFEGSQVLGVLDWDLAALDDPAVDVACLAAWHGSQVIGQIAGDNTSLAARARLLRASDPLQVVAFDLLHGRSPESLAHTCS</sequence>
<dbReference type="InterPro" id="IPR002575">
    <property type="entry name" value="Aminoglycoside_PTrfase"/>
</dbReference>
<dbReference type="Proteomes" id="UP000192359">
    <property type="component" value="Unassembled WGS sequence"/>
</dbReference>
<dbReference type="Gene3D" id="3.90.1200.10">
    <property type="match status" value="1"/>
</dbReference>
<dbReference type="AlphaFoldDB" id="A0A1Y1RRT6"/>
<dbReference type="InterPro" id="IPR011009">
    <property type="entry name" value="Kinase-like_dom_sf"/>
</dbReference>
<gene>
    <name evidence="2" type="ORF">A7979_00905</name>
</gene>
<evidence type="ECO:0000313" key="2">
    <source>
        <dbReference type="EMBL" id="ORC22101.1"/>
    </source>
</evidence>
<dbReference type="Pfam" id="PF01636">
    <property type="entry name" value="APH"/>
    <property type="match status" value="1"/>
</dbReference>
<name>A0A1Y1RRT6_9MICC</name>
<dbReference type="EMBL" id="LXWF01000011">
    <property type="protein sequence ID" value="ORC22101.1"/>
    <property type="molecule type" value="Genomic_DNA"/>
</dbReference>
<reference evidence="2 3" key="1">
    <citation type="submission" date="2016-05" db="EMBL/GenBank/DDBJ databases">
        <title>Draft genome sequence of a porcine commensal Rothia nasimurium.</title>
        <authorList>
            <person name="Gaiser R.A."/>
            <person name="Van Baarlen P."/>
            <person name="Wells J.M."/>
        </authorList>
    </citation>
    <scope>NUCLEOTIDE SEQUENCE [LARGE SCALE GENOMIC DNA]</scope>
    <source>
        <strain evidence="2 3">PT-32</strain>
    </source>
</reference>
<accession>A0A1Y1RRT6</accession>
<evidence type="ECO:0000259" key="1">
    <source>
        <dbReference type="Pfam" id="PF01636"/>
    </source>
</evidence>
<dbReference type="SUPFAM" id="SSF56112">
    <property type="entry name" value="Protein kinase-like (PK-like)"/>
    <property type="match status" value="1"/>
</dbReference>
<comment type="caution">
    <text evidence="2">The sequence shown here is derived from an EMBL/GenBank/DDBJ whole genome shotgun (WGS) entry which is preliminary data.</text>
</comment>
<evidence type="ECO:0000313" key="3">
    <source>
        <dbReference type="Proteomes" id="UP000192359"/>
    </source>
</evidence>
<dbReference type="OrthoDB" id="9797603at2"/>